<reference evidence="2" key="1">
    <citation type="journal article" date="2016" name="Proc. Natl. Acad. Sci. U.S.A.">
        <title>Lipid metabolic changes in an early divergent fungus govern the establishment of a mutualistic symbiosis with endobacteria.</title>
        <authorList>
            <person name="Lastovetsky O.A."/>
            <person name="Gaspar M.L."/>
            <person name="Mondo S.J."/>
            <person name="LaButti K.M."/>
            <person name="Sandor L."/>
            <person name="Grigoriev I.V."/>
            <person name="Henry S.A."/>
            <person name="Pawlowska T.E."/>
        </authorList>
    </citation>
    <scope>NUCLEOTIDE SEQUENCE [LARGE SCALE GENOMIC DNA]</scope>
    <source>
        <strain evidence="2">ATCC 52814</strain>
    </source>
</reference>
<dbReference type="AlphaFoldDB" id="A0A1X0RCR6"/>
<dbReference type="EMBL" id="KV921871">
    <property type="protein sequence ID" value="ORE09845.1"/>
    <property type="molecule type" value="Genomic_DNA"/>
</dbReference>
<gene>
    <name evidence="2" type="ORF">BCV72DRAFT_260481</name>
</gene>
<proteinExistence type="predicted"/>
<name>A0A1X0RCR6_RHIZD</name>
<evidence type="ECO:0000313" key="2">
    <source>
        <dbReference type="EMBL" id="ORE09845.1"/>
    </source>
</evidence>
<protein>
    <submittedName>
        <fullName evidence="2">Uncharacterized protein</fullName>
    </submittedName>
</protein>
<feature type="region of interest" description="Disordered" evidence="1">
    <location>
        <begin position="73"/>
        <end position="106"/>
    </location>
</feature>
<evidence type="ECO:0000256" key="1">
    <source>
        <dbReference type="SAM" id="MobiDB-lite"/>
    </source>
</evidence>
<organism evidence="2">
    <name type="scientific">Rhizopus microsporus var. microsporus</name>
    <dbReference type="NCBI Taxonomy" id="86635"/>
    <lineage>
        <taxon>Eukaryota</taxon>
        <taxon>Fungi</taxon>
        <taxon>Fungi incertae sedis</taxon>
        <taxon>Mucoromycota</taxon>
        <taxon>Mucoromycotina</taxon>
        <taxon>Mucoromycetes</taxon>
        <taxon>Mucorales</taxon>
        <taxon>Mucorineae</taxon>
        <taxon>Rhizopodaceae</taxon>
        <taxon>Rhizopus</taxon>
    </lineage>
</organism>
<sequence length="168" mass="19765">MNHRIIPEEFYYLRPSQDLRRLKKTDLEDILMNHDVPFGPLMRRVELYRLFKSNILSRRDEIVDAYYAVMDNQNPINDNSNEDDESDSDHSPGDESDYESDRDDDELREGIGANELARLQSGNSLSSESLHQLYEQRQDYPKKLTVKKMIMAIFNTCIFTSRKKIRAV</sequence>
<dbReference type="VEuPathDB" id="FungiDB:BCV72DRAFT_260481"/>
<dbReference type="Proteomes" id="UP000242414">
    <property type="component" value="Unassembled WGS sequence"/>
</dbReference>
<feature type="compositionally biased region" description="Acidic residues" evidence="1">
    <location>
        <begin position="94"/>
        <end position="106"/>
    </location>
</feature>
<accession>A0A1X0RCR6</accession>